<evidence type="ECO:0000313" key="3">
    <source>
        <dbReference type="Proteomes" id="UP001501578"/>
    </source>
</evidence>
<evidence type="ECO:0000313" key="2">
    <source>
        <dbReference type="EMBL" id="GAA0950171.1"/>
    </source>
</evidence>
<feature type="compositionally biased region" description="Basic and acidic residues" evidence="1">
    <location>
        <begin position="7"/>
        <end position="17"/>
    </location>
</feature>
<gene>
    <name evidence="2" type="ORF">GCM10009560_69280</name>
</gene>
<evidence type="ECO:0000256" key="1">
    <source>
        <dbReference type="SAM" id="MobiDB-lite"/>
    </source>
</evidence>
<organism evidence="2 3">
    <name type="scientific">Nonomuraea longicatena</name>
    <dbReference type="NCBI Taxonomy" id="83682"/>
    <lineage>
        <taxon>Bacteria</taxon>
        <taxon>Bacillati</taxon>
        <taxon>Actinomycetota</taxon>
        <taxon>Actinomycetes</taxon>
        <taxon>Streptosporangiales</taxon>
        <taxon>Streptosporangiaceae</taxon>
        <taxon>Nonomuraea</taxon>
    </lineage>
</organism>
<protein>
    <submittedName>
        <fullName evidence="2">Uncharacterized protein</fullName>
    </submittedName>
</protein>
<accession>A0ABP4BJL1</accession>
<dbReference type="Proteomes" id="UP001501578">
    <property type="component" value="Unassembled WGS sequence"/>
</dbReference>
<sequence>MLGVGEHASDEPDHGVDEAAGVAVPVGDVQNVRAWCQARGVALRILSGPLSNFHDLAADDTTRVCVNLAE</sequence>
<dbReference type="EMBL" id="BAAAHQ010000046">
    <property type="protein sequence ID" value="GAA0950171.1"/>
    <property type="molecule type" value="Genomic_DNA"/>
</dbReference>
<name>A0ABP4BJL1_9ACTN</name>
<proteinExistence type="predicted"/>
<comment type="caution">
    <text evidence="2">The sequence shown here is derived from an EMBL/GenBank/DDBJ whole genome shotgun (WGS) entry which is preliminary data.</text>
</comment>
<keyword evidence="3" id="KW-1185">Reference proteome</keyword>
<reference evidence="3" key="1">
    <citation type="journal article" date="2019" name="Int. J. Syst. Evol. Microbiol.">
        <title>The Global Catalogue of Microorganisms (GCM) 10K type strain sequencing project: providing services to taxonomists for standard genome sequencing and annotation.</title>
        <authorList>
            <consortium name="The Broad Institute Genomics Platform"/>
            <consortium name="The Broad Institute Genome Sequencing Center for Infectious Disease"/>
            <person name="Wu L."/>
            <person name="Ma J."/>
        </authorList>
    </citation>
    <scope>NUCLEOTIDE SEQUENCE [LARGE SCALE GENOMIC DNA]</scope>
    <source>
        <strain evidence="3">JCM 11136</strain>
    </source>
</reference>
<feature type="region of interest" description="Disordered" evidence="1">
    <location>
        <begin position="1"/>
        <end position="21"/>
    </location>
</feature>